<keyword evidence="3" id="KW-1185">Reference proteome</keyword>
<accession>A0A917P2R9</accession>
<evidence type="ECO:0000256" key="1">
    <source>
        <dbReference type="SAM" id="Phobius"/>
    </source>
</evidence>
<reference evidence="2" key="1">
    <citation type="journal article" date="2014" name="Int. J. Syst. Evol. Microbiol.">
        <title>Complete genome sequence of Corynebacterium casei LMG S-19264T (=DSM 44701T), isolated from a smear-ripened cheese.</title>
        <authorList>
            <consortium name="US DOE Joint Genome Institute (JGI-PGF)"/>
            <person name="Walter F."/>
            <person name="Albersmeier A."/>
            <person name="Kalinowski J."/>
            <person name="Ruckert C."/>
        </authorList>
    </citation>
    <scope>NUCLEOTIDE SEQUENCE</scope>
    <source>
        <strain evidence="2">CGMCC 4.7272</strain>
    </source>
</reference>
<name>A0A917P2R9_9ACTN</name>
<proteinExistence type="predicted"/>
<evidence type="ECO:0000313" key="3">
    <source>
        <dbReference type="Proteomes" id="UP000625682"/>
    </source>
</evidence>
<keyword evidence="1" id="KW-0472">Membrane</keyword>
<organism evidence="2 3">
    <name type="scientific">Streptomyces lacrimifluminis</name>
    <dbReference type="NCBI Taxonomy" id="1500077"/>
    <lineage>
        <taxon>Bacteria</taxon>
        <taxon>Bacillati</taxon>
        <taxon>Actinomycetota</taxon>
        <taxon>Actinomycetes</taxon>
        <taxon>Kitasatosporales</taxon>
        <taxon>Streptomycetaceae</taxon>
        <taxon>Streptomyces</taxon>
    </lineage>
</organism>
<comment type="caution">
    <text evidence="2">The sequence shown here is derived from an EMBL/GenBank/DDBJ whole genome shotgun (WGS) entry which is preliminary data.</text>
</comment>
<dbReference type="EMBL" id="BMMU01000027">
    <property type="protein sequence ID" value="GGJ57462.1"/>
    <property type="molecule type" value="Genomic_DNA"/>
</dbReference>
<dbReference type="Proteomes" id="UP000625682">
    <property type="component" value="Unassembled WGS sequence"/>
</dbReference>
<evidence type="ECO:0000313" key="2">
    <source>
        <dbReference type="EMBL" id="GGJ57462.1"/>
    </source>
</evidence>
<sequence>MGAYGVGMFGFGVLALLLFVLASAWVVVGLHALLLGRMPGKRLPRLVRQPRLWGAGAILVVVSGYARSPSLLAVAFGVVVLGHVMKSR</sequence>
<gene>
    <name evidence="2" type="ORF">GCM10012282_63410</name>
</gene>
<protein>
    <submittedName>
        <fullName evidence="2">Uncharacterized protein</fullName>
    </submittedName>
</protein>
<feature type="transmembrane region" description="Helical" evidence="1">
    <location>
        <begin position="6"/>
        <end position="35"/>
    </location>
</feature>
<keyword evidence="1" id="KW-0812">Transmembrane</keyword>
<reference evidence="2" key="2">
    <citation type="submission" date="2020-09" db="EMBL/GenBank/DDBJ databases">
        <authorList>
            <person name="Sun Q."/>
            <person name="Zhou Y."/>
        </authorList>
    </citation>
    <scope>NUCLEOTIDE SEQUENCE</scope>
    <source>
        <strain evidence="2">CGMCC 4.7272</strain>
    </source>
</reference>
<dbReference type="AlphaFoldDB" id="A0A917P2R9"/>
<feature type="transmembrane region" description="Helical" evidence="1">
    <location>
        <begin position="56"/>
        <end position="85"/>
    </location>
</feature>
<keyword evidence="1" id="KW-1133">Transmembrane helix</keyword>